<dbReference type="InterPro" id="IPR011049">
    <property type="entry name" value="Serralysin-like_metalloprot_C"/>
</dbReference>
<dbReference type="CDD" id="cd11304">
    <property type="entry name" value="Cadherin_repeat"/>
    <property type="match status" value="1"/>
</dbReference>
<dbReference type="Gene3D" id="2.150.10.10">
    <property type="entry name" value="Serralysin-like metalloprotease, C-terminal"/>
    <property type="match status" value="1"/>
</dbReference>
<dbReference type="InterPro" id="IPR050174">
    <property type="entry name" value="Protocadherin/Cadherin-CA"/>
</dbReference>
<dbReference type="Pfam" id="PF00028">
    <property type="entry name" value="Cadherin"/>
    <property type="match status" value="1"/>
</dbReference>
<dbReference type="PRINTS" id="PR00313">
    <property type="entry name" value="CABNDNGRPT"/>
</dbReference>
<keyword evidence="4" id="KW-1185">Reference proteome</keyword>
<feature type="domain" description="Cadherin" evidence="2">
    <location>
        <begin position="4"/>
        <end position="128"/>
    </location>
</feature>
<dbReference type="PROSITE" id="PS00330">
    <property type="entry name" value="HEMOLYSIN_CALCIUM"/>
    <property type="match status" value="2"/>
</dbReference>
<dbReference type="InterPro" id="IPR018511">
    <property type="entry name" value="Hemolysin-typ_Ca-bd_CS"/>
</dbReference>
<dbReference type="GO" id="GO:0005509">
    <property type="term" value="F:calcium ion binding"/>
    <property type="evidence" value="ECO:0007669"/>
    <property type="project" value="InterPro"/>
</dbReference>
<dbReference type="GO" id="GO:0005886">
    <property type="term" value="C:plasma membrane"/>
    <property type="evidence" value="ECO:0007669"/>
    <property type="project" value="TreeGrafter"/>
</dbReference>
<evidence type="ECO:0000313" key="3">
    <source>
        <dbReference type="EMBL" id="MBA1157231.1"/>
    </source>
</evidence>
<dbReference type="PANTHER" id="PTHR24028:SF316">
    <property type="entry name" value="NEURAL-CADHERIN-LIKE"/>
    <property type="match status" value="1"/>
</dbReference>
<dbReference type="EMBL" id="JACDXJ010000001">
    <property type="protein sequence ID" value="MBA1157231.1"/>
    <property type="molecule type" value="Genomic_DNA"/>
</dbReference>
<dbReference type="PROSITE" id="PS50268">
    <property type="entry name" value="CADHERIN_2"/>
    <property type="match status" value="2"/>
</dbReference>
<keyword evidence="1" id="KW-0325">Glycoprotein</keyword>
<gene>
    <name evidence="3" type="ORF">H0S73_13945</name>
</gene>
<dbReference type="PANTHER" id="PTHR24028">
    <property type="entry name" value="CADHERIN-87A"/>
    <property type="match status" value="1"/>
</dbReference>
<comment type="caution">
    <text evidence="3">The sequence shown here is derived from an EMBL/GenBank/DDBJ whole genome shotgun (WGS) entry which is preliminary data.</text>
</comment>
<dbReference type="InterPro" id="IPR001343">
    <property type="entry name" value="Hemolysn_Ca-bd"/>
</dbReference>
<evidence type="ECO:0000256" key="1">
    <source>
        <dbReference type="ARBA" id="ARBA00023180"/>
    </source>
</evidence>
<name>A0A838BPD7_9HYPH</name>
<feature type="domain" description="Cadherin" evidence="2">
    <location>
        <begin position="127"/>
        <end position="225"/>
    </location>
</feature>
<dbReference type="AlphaFoldDB" id="A0A838BPD7"/>
<evidence type="ECO:0000259" key="2">
    <source>
        <dbReference type="PROSITE" id="PS50268"/>
    </source>
</evidence>
<dbReference type="SMART" id="SM00112">
    <property type="entry name" value="CA"/>
    <property type="match status" value="2"/>
</dbReference>
<accession>A0A838BPD7</accession>
<reference evidence="3 4" key="1">
    <citation type="submission" date="2020-07" db="EMBL/GenBank/DDBJ databases">
        <title>Draft genome and description of Microvirga mediterraneensis Marseille-Q2068 sp. nov.</title>
        <authorList>
            <person name="Boxberger M."/>
        </authorList>
    </citation>
    <scope>NUCLEOTIDE SEQUENCE [LARGE SCALE GENOMIC DNA]</scope>
    <source>
        <strain evidence="3 4">Marseille-Q2068</strain>
    </source>
</reference>
<dbReference type="GO" id="GO:0007156">
    <property type="term" value="P:homophilic cell adhesion via plasma membrane adhesion molecules"/>
    <property type="evidence" value="ECO:0007669"/>
    <property type="project" value="InterPro"/>
</dbReference>
<dbReference type="SUPFAM" id="SSF51120">
    <property type="entry name" value="beta-Roll"/>
    <property type="match status" value="1"/>
</dbReference>
<evidence type="ECO:0000313" key="4">
    <source>
        <dbReference type="Proteomes" id="UP000572984"/>
    </source>
</evidence>
<protein>
    <submittedName>
        <fullName evidence="3">Cadherin domain-containing protein</fullName>
    </submittedName>
</protein>
<dbReference type="GO" id="GO:0005615">
    <property type="term" value="C:extracellular space"/>
    <property type="evidence" value="ECO:0007669"/>
    <property type="project" value="InterPro"/>
</dbReference>
<sequence>MPTTITLSALNVAENPENGTIIGRLGVDGGAQNEAFTFTLASSLSDRFEIKDVTENNRTYSVLVVKTGRGLFDFENVDLNHFDISISATSTAASGGTVVADKSFQISVTNVNEAPTDLTLGGIVAPTVAENAAAGAEVGPLMALDPDANETFTFSLTDNAGGRFTIGDNNKLVVAAGAKFDYETASSVQVKVKVTDSGGLSFEKTLSIGVTDVSEIGGSARNEKLRGTESAEIINGGAGNDWIWGNGGDDTINGGSGKDILFGGNGADTFVFDTPFKKGHFDQIRDFKSGEDKILFDLDALKSFKVKASQKDLFGLSKKGHPDKKSSVGLDKIFKEGKLEKKFFTVGTTSKDGNDYVVYNKKNGTVYLDVDGSGGAKPIEILKLKPGTAVSFNDFLFI</sequence>
<dbReference type="Proteomes" id="UP000572984">
    <property type="component" value="Unassembled WGS sequence"/>
</dbReference>
<organism evidence="3 4">
    <name type="scientific">Microvirga mediterraneensis</name>
    <dbReference type="NCBI Taxonomy" id="2754695"/>
    <lineage>
        <taxon>Bacteria</taxon>
        <taxon>Pseudomonadati</taxon>
        <taxon>Pseudomonadota</taxon>
        <taxon>Alphaproteobacteria</taxon>
        <taxon>Hyphomicrobiales</taxon>
        <taxon>Methylobacteriaceae</taxon>
        <taxon>Microvirga</taxon>
    </lineage>
</organism>
<dbReference type="Pfam" id="PF00353">
    <property type="entry name" value="HemolysinCabind"/>
    <property type="match status" value="1"/>
</dbReference>
<proteinExistence type="predicted"/>
<dbReference type="InterPro" id="IPR002126">
    <property type="entry name" value="Cadherin-like_dom"/>
</dbReference>
<dbReference type="RefSeq" id="WP_181052726.1">
    <property type="nucleotide sequence ID" value="NZ_JACDXJ010000001.1"/>
</dbReference>